<reference evidence="2 3" key="1">
    <citation type="journal article" date="2023" name="Commun. Biol.">
        <title>Genome analysis of Parmales, the sister group of diatoms, reveals the evolutionary specialization of diatoms from phago-mixotrophs to photoautotrophs.</title>
        <authorList>
            <person name="Ban H."/>
            <person name="Sato S."/>
            <person name="Yoshikawa S."/>
            <person name="Yamada K."/>
            <person name="Nakamura Y."/>
            <person name="Ichinomiya M."/>
            <person name="Sato N."/>
            <person name="Blanc-Mathieu R."/>
            <person name="Endo H."/>
            <person name="Kuwata A."/>
            <person name="Ogata H."/>
        </authorList>
    </citation>
    <scope>NUCLEOTIDE SEQUENCE [LARGE SCALE GENOMIC DNA]</scope>
</reference>
<dbReference type="PANTHER" id="PTHR40515:SF1">
    <property type="entry name" value="CILIA- AND FLAGELLA-ASSOCIATED PROTEIN 157"/>
    <property type="match status" value="1"/>
</dbReference>
<accession>A0ABQ6MKR8</accession>
<evidence type="ECO:0000313" key="3">
    <source>
        <dbReference type="Proteomes" id="UP001165060"/>
    </source>
</evidence>
<gene>
    <name evidence="2" type="ORF">TeGR_g3044</name>
</gene>
<dbReference type="Proteomes" id="UP001165060">
    <property type="component" value="Unassembled WGS sequence"/>
</dbReference>
<keyword evidence="3" id="KW-1185">Reference proteome</keyword>
<comment type="caution">
    <text evidence="2">The sequence shown here is derived from an EMBL/GenBank/DDBJ whole genome shotgun (WGS) entry which is preliminary data.</text>
</comment>
<protein>
    <submittedName>
        <fullName evidence="2">Uncharacterized protein</fullName>
    </submittedName>
</protein>
<sequence length="335" mass="37746">MQEVIDQLGSKVSGVLAKQENEFLGAYRAHMYNVQRDLQALRAEVAEKDNALTNNEQMRKLEEETEWYRKESLRLDGLLEEEKKKNSDMREETKLLTSERNWIAKQLRSAKKQNMLLRAEIELQLREGTDANENMFAGGGSPQTAPSHGMMGSGGEEAFDMPGRTGNHADTVRSMKQSKSMGKLATDSTASLQAELRKMRFQRDQEKAQAQALRAERISEGSSRKELEEFFIDCVEDVKKSIDRRRRKAAATGKLTEVQELLLQKPVELHDFMAQDRKKVVEMLLGKDEVLSTLFDSLFPNNRNEGGGGNQVEVGEADDLATLLQYTKNTLAGSA</sequence>
<evidence type="ECO:0000313" key="2">
    <source>
        <dbReference type="EMBL" id="GMI28352.1"/>
    </source>
</evidence>
<keyword evidence="1" id="KW-0175">Coiled coil</keyword>
<dbReference type="EMBL" id="BRYB01004273">
    <property type="protein sequence ID" value="GMI28352.1"/>
    <property type="molecule type" value="Genomic_DNA"/>
</dbReference>
<feature type="coiled-coil region" evidence="1">
    <location>
        <begin position="38"/>
        <end position="127"/>
    </location>
</feature>
<name>A0ABQ6MKR8_9STRA</name>
<evidence type="ECO:0000256" key="1">
    <source>
        <dbReference type="SAM" id="Coils"/>
    </source>
</evidence>
<organism evidence="2 3">
    <name type="scientific">Tetraparma gracilis</name>
    <dbReference type="NCBI Taxonomy" id="2962635"/>
    <lineage>
        <taxon>Eukaryota</taxon>
        <taxon>Sar</taxon>
        <taxon>Stramenopiles</taxon>
        <taxon>Ochrophyta</taxon>
        <taxon>Bolidophyceae</taxon>
        <taxon>Parmales</taxon>
        <taxon>Triparmaceae</taxon>
        <taxon>Tetraparma</taxon>
    </lineage>
</organism>
<proteinExistence type="predicted"/>
<dbReference type="PANTHER" id="PTHR40515">
    <property type="entry name" value="CILIA- AND FLAGELLA-ASSOCIATED PROTEIN 157"/>
    <property type="match status" value="1"/>
</dbReference>